<organism evidence="2 3">
    <name type="scientific">Undibacterium baiyunense</name>
    <dbReference type="NCBI Taxonomy" id="2828731"/>
    <lineage>
        <taxon>Bacteria</taxon>
        <taxon>Pseudomonadati</taxon>
        <taxon>Pseudomonadota</taxon>
        <taxon>Betaproteobacteria</taxon>
        <taxon>Burkholderiales</taxon>
        <taxon>Oxalobacteraceae</taxon>
        <taxon>Undibacterium</taxon>
    </lineage>
</organism>
<evidence type="ECO:0000313" key="3">
    <source>
        <dbReference type="Proteomes" id="UP000680158"/>
    </source>
</evidence>
<name>A0A941I355_9BURK</name>
<comment type="caution">
    <text evidence="2">The sequence shown here is derived from an EMBL/GenBank/DDBJ whole genome shotgun (WGS) entry which is preliminary data.</text>
</comment>
<dbReference type="PROSITE" id="PS50921">
    <property type="entry name" value="ANTAR"/>
    <property type="match status" value="1"/>
</dbReference>
<keyword evidence="3" id="KW-1185">Reference proteome</keyword>
<dbReference type="Gene3D" id="1.10.10.10">
    <property type="entry name" value="Winged helix-like DNA-binding domain superfamily/Winged helix DNA-binding domain"/>
    <property type="match status" value="1"/>
</dbReference>
<dbReference type="Proteomes" id="UP000680158">
    <property type="component" value="Unassembled WGS sequence"/>
</dbReference>
<reference evidence="2 3" key="1">
    <citation type="submission" date="2021-04" db="EMBL/GenBank/DDBJ databases">
        <title>novel species isolated from subtropical streams in China.</title>
        <authorList>
            <person name="Lu H."/>
        </authorList>
    </citation>
    <scope>NUCLEOTIDE SEQUENCE [LARGE SCALE GENOMIC DNA]</scope>
    <source>
        <strain evidence="2 3">BYS107W</strain>
    </source>
</reference>
<dbReference type="InterPro" id="IPR008327">
    <property type="entry name" value="Sig_transdc_resp-reg_antiterm"/>
</dbReference>
<gene>
    <name evidence="2" type="ORF">KDM92_10780</name>
</gene>
<accession>A0A941I355</accession>
<sequence>MCRLDPALESYLSDPHTSSLKIVVINTVTSASEQHDQDAIALQRQITRSRDLRIGLLQAGYNIIASIPGDMYLVDRLTQLQPDMIIIDAESDARDVLEELVLVSRDAPRPIVLFTEEDNPSQLASAMAVGVSAYVVAGLQVERVKPVLEVAVARFQADQKLRTELHDTKNKLAERKTIERAKGLLMARHQLSENEAYQRLRKQAMEKNLKLVELAQRILDVADLLG</sequence>
<dbReference type="InterPro" id="IPR011006">
    <property type="entry name" value="CheY-like_superfamily"/>
</dbReference>
<evidence type="ECO:0000259" key="1">
    <source>
        <dbReference type="PROSITE" id="PS50921"/>
    </source>
</evidence>
<dbReference type="PIRSF" id="PIRSF036382">
    <property type="entry name" value="RR_antiterm"/>
    <property type="match status" value="1"/>
</dbReference>
<dbReference type="SMART" id="SM01012">
    <property type="entry name" value="ANTAR"/>
    <property type="match status" value="1"/>
</dbReference>
<feature type="domain" description="ANTAR" evidence="1">
    <location>
        <begin position="158"/>
        <end position="219"/>
    </location>
</feature>
<proteinExistence type="predicted"/>
<dbReference type="Pfam" id="PF03861">
    <property type="entry name" value="ANTAR"/>
    <property type="match status" value="1"/>
</dbReference>
<dbReference type="InterPro" id="IPR036388">
    <property type="entry name" value="WH-like_DNA-bd_sf"/>
</dbReference>
<dbReference type="SUPFAM" id="SSF52172">
    <property type="entry name" value="CheY-like"/>
    <property type="match status" value="1"/>
</dbReference>
<dbReference type="Gene3D" id="3.40.50.2300">
    <property type="match status" value="1"/>
</dbReference>
<dbReference type="InterPro" id="IPR005561">
    <property type="entry name" value="ANTAR"/>
</dbReference>
<evidence type="ECO:0000313" key="2">
    <source>
        <dbReference type="EMBL" id="MBR7747067.1"/>
    </source>
</evidence>
<dbReference type="GO" id="GO:0003723">
    <property type="term" value="F:RNA binding"/>
    <property type="evidence" value="ECO:0007669"/>
    <property type="project" value="InterPro"/>
</dbReference>
<dbReference type="AlphaFoldDB" id="A0A941I355"/>
<protein>
    <submittedName>
        <fullName evidence="2">ANTAR domain-containing protein</fullName>
    </submittedName>
</protein>
<dbReference type="EMBL" id="JAGSPM010000006">
    <property type="protein sequence ID" value="MBR7747067.1"/>
    <property type="molecule type" value="Genomic_DNA"/>
</dbReference>